<dbReference type="FunFam" id="3.40.50.300:FF:001418">
    <property type="entry name" value="Heparan sulfate 2-o-sulfotransferase"/>
    <property type="match status" value="1"/>
</dbReference>
<dbReference type="PANTHER" id="PTHR12129:SF15">
    <property type="entry name" value="URONYL 2-SULFOTRANSFERASE"/>
    <property type="match status" value="1"/>
</dbReference>
<evidence type="ECO:0000256" key="5">
    <source>
        <dbReference type="ARBA" id="ARBA00022968"/>
    </source>
</evidence>
<keyword evidence="9" id="KW-1015">Disulfide bond</keyword>
<dbReference type="Gene3D" id="3.40.50.300">
    <property type="entry name" value="P-loop containing nucleotide triphosphate hydrolases"/>
    <property type="match status" value="1"/>
</dbReference>
<dbReference type="EMBL" id="JARQWQ010000046">
    <property type="protein sequence ID" value="KAK2557986.1"/>
    <property type="molecule type" value="Genomic_DNA"/>
</dbReference>
<dbReference type="Proteomes" id="UP001249851">
    <property type="component" value="Unassembled WGS sequence"/>
</dbReference>
<dbReference type="GO" id="GO:0004394">
    <property type="term" value="F:heparan sulfate 2-sulfotransferase activity"/>
    <property type="evidence" value="ECO:0007669"/>
    <property type="project" value="UniProtKB-ARBA"/>
</dbReference>
<organism evidence="11 12">
    <name type="scientific">Acropora cervicornis</name>
    <name type="common">Staghorn coral</name>
    <dbReference type="NCBI Taxonomy" id="6130"/>
    <lineage>
        <taxon>Eukaryota</taxon>
        <taxon>Metazoa</taxon>
        <taxon>Cnidaria</taxon>
        <taxon>Anthozoa</taxon>
        <taxon>Hexacorallia</taxon>
        <taxon>Scleractinia</taxon>
        <taxon>Astrocoeniina</taxon>
        <taxon>Acroporidae</taxon>
        <taxon>Acropora</taxon>
    </lineage>
</organism>
<comment type="subcellular location">
    <subcellularLocation>
        <location evidence="1">Golgi apparatus membrane</location>
        <topology evidence="1">Single-pass type II membrane protein</topology>
    </subcellularLocation>
</comment>
<dbReference type="InterPro" id="IPR005331">
    <property type="entry name" value="Sulfotransferase"/>
</dbReference>
<dbReference type="GO" id="GO:0000139">
    <property type="term" value="C:Golgi membrane"/>
    <property type="evidence" value="ECO:0007669"/>
    <property type="project" value="UniProtKB-SubCell"/>
</dbReference>
<dbReference type="InterPro" id="IPR027417">
    <property type="entry name" value="P-loop_NTPase"/>
</dbReference>
<evidence type="ECO:0000256" key="8">
    <source>
        <dbReference type="ARBA" id="ARBA00023136"/>
    </source>
</evidence>
<keyword evidence="7" id="KW-0333">Golgi apparatus</keyword>
<gene>
    <name evidence="11" type="ORF">P5673_019551</name>
</gene>
<keyword evidence="5" id="KW-0735">Signal-anchor</keyword>
<dbReference type="PANTHER" id="PTHR12129">
    <property type="entry name" value="HEPARAN SULFATE 2-O-SULFOTRANSFERASE"/>
    <property type="match status" value="1"/>
</dbReference>
<evidence type="ECO:0000256" key="7">
    <source>
        <dbReference type="ARBA" id="ARBA00023034"/>
    </source>
</evidence>
<comment type="similarity">
    <text evidence="2">Belongs to the sulfotransferase 3 family.</text>
</comment>
<evidence type="ECO:0000256" key="6">
    <source>
        <dbReference type="ARBA" id="ARBA00022989"/>
    </source>
</evidence>
<dbReference type="AlphaFoldDB" id="A0AAD9V1Q6"/>
<evidence type="ECO:0000256" key="10">
    <source>
        <dbReference type="ARBA" id="ARBA00023180"/>
    </source>
</evidence>
<keyword evidence="8" id="KW-0472">Membrane</keyword>
<keyword evidence="10" id="KW-0325">Glycoprotein</keyword>
<evidence type="ECO:0000313" key="12">
    <source>
        <dbReference type="Proteomes" id="UP001249851"/>
    </source>
</evidence>
<dbReference type="InterPro" id="IPR007734">
    <property type="entry name" value="Heparan_SO4_2-O-STrfase"/>
</dbReference>
<keyword evidence="3" id="KW-0808">Transferase</keyword>
<keyword evidence="12" id="KW-1185">Reference proteome</keyword>
<proteinExistence type="inferred from homology"/>
<keyword evidence="4" id="KW-0812">Transmembrane</keyword>
<evidence type="ECO:0000256" key="1">
    <source>
        <dbReference type="ARBA" id="ARBA00004323"/>
    </source>
</evidence>
<keyword evidence="6" id="KW-1133">Transmembrane helix</keyword>
<evidence type="ECO:0000256" key="9">
    <source>
        <dbReference type="ARBA" id="ARBA00023157"/>
    </source>
</evidence>
<reference evidence="11" key="1">
    <citation type="journal article" date="2023" name="G3 (Bethesda)">
        <title>Whole genome assembly and annotation of the endangered Caribbean coral Acropora cervicornis.</title>
        <authorList>
            <person name="Selwyn J.D."/>
            <person name="Vollmer S.V."/>
        </authorList>
    </citation>
    <scope>NUCLEOTIDE SEQUENCE</scope>
    <source>
        <strain evidence="11">K2</strain>
    </source>
</reference>
<evidence type="ECO:0000256" key="4">
    <source>
        <dbReference type="ARBA" id="ARBA00022692"/>
    </source>
</evidence>
<evidence type="ECO:0000256" key="3">
    <source>
        <dbReference type="ARBA" id="ARBA00022679"/>
    </source>
</evidence>
<comment type="caution">
    <text evidence="11">The sequence shown here is derived from an EMBL/GenBank/DDBJ whole genome shotgun (WGS) entry which is preliminary data.</text>
</comment>
<sequence length="325" mass="38595">MQKMKFPLLFLVAFILGMVYFWSFHVGFDSRLIRRAATEVRERDFVQINDWHGTAPNISATETKRVFYNRVGKCGSRTMIQLMLAVSKQNNFKVIESTRYRGLLHLRLHEQVEFVDFIDHLKAPFVYHHHLHFVQFQRFSSVQPIYINLIRDPLARLVSSYYFRRFGDYRGDRRTWTFKGTDAEKNMTFDECVLRNKSECRDARIFYITPFFCGQETYCQRPSELALKQAKINVIKNYLVVGVTEEFQDFLLVLEKLLPGFFTGVRNIYKAPGDSLNSKIVTTKTMNKKGPSEEVQEIMKKRLALEYDFYNFVKDRFHRIKYELN</sequence>
<name>A0AAD9V1Q6_ACRCE</name>
<protein>
    <submittedName>
        <fullName evidence="11">Uronyl 2-sulfotransferase</fullName>
    </submittedName>
</protein>
<dbReference type="Pfam" id="PF03567">
    <property type="entry name" value="Sulfotransfer_2"/>
    <property type="match status" value="1"/>
</dbReference>
<accession>A0AAD9V1Q6</accession>
<evidence type="ECO:0000313" key="11">
    <source>
        <dbReference type="EMBL" id="KAK2557986.1"/>
    </source>
</evidence>
<dbReference type="SUPFAM" id="SSF52540">
    <property type="entry name" value="P-loop containing nucleoside triphosphate hydrolases"/>
    <property type="match status" value="1"/>
</dbReference>
<evidence type="ECO:0000256" key="2">
    <source>
        <dbReference type="ARBA" id="ARBA00010569"/>
    </source>
</evidence>
<reference evidence="11" key="2">
    <citation type="journal article" date="2023" name="Science">
        <title>Genomic signatures of disease resistance in endangered staghorn corals.</title>
        <authorList>
            <person name="Vollmer S.V."/>
            <person name="Selwyn J.D."/>
            <person name="Despard B.A."/>
            <person name="Roesel C.L."/>
        </authorList>
    </citation>
    <scope>NUCLEOTIDE SEQUENCE</scope>
    <source>
        <strain evidence="11">K2</strain>
    </source>
</reference>
<dbReference type="GO" id="GO:0009101">
    <property type="term" value="P:glycoprotein biosynthetic process"/>
    <property type="evidence" value="ECO:0007669"/>
    <property type="project" value="UniProtKB-ARBA"/>
</dbReference>